<dbReference type="InterPro" id="IPR000463">
    <property type="entry name" value="Fatty_acid-bd"/>
</dbReference>
<evidence type="ECO:0000313" key="3">
    <source>
        <dbReference type="EMBL" id="OXA43912.1"/>
    </source>
</evidence>
<organism evidence="3 4">
    <name type="scientific">Folsomia candida</name>
    <name type="common">Springtail</name>
    <dbReference type="NCBI Taxonomy" id="158441"/>
    <lineage>
        <taxon>Eukaryota</taxon>
        <taxon>Metazoa</taxon>
        <taxon>Ecdysozoa</taxon>
        <taxon>Arthropoda</taxon>
        <taxon>Hexapoda</taxon>
        <taxon>Collembola</taxon>
        <taxon>Entomobryomorpha</taxon>
        <taxon>Isotomoidea</taxon>
        <taxon>Isotomidae</taxon>
        <taxon>Proisotominae</taxon>
        <taxon>Folsomia</taxon>
    </lineage>
</organism>
<comment type="similarity">
    <text evidence="1">Belongs to the calycin superfamily. Fatty-acid binding protein (FABP) family.</text>
</comment>
<evidence type="ECO:0000313" key="4">
    <source>
        <dbReference type="Proteomes" id="UP000198287"/>
    </source>
</evidence>
<comment type="caution">
    <text evidence="3">The sequence shown here is derived from an EMBL/GenBank/DDBJ whole genome shotgun (WGS) entry which is preliminary data.</text>
</comment>
<sequence>MAKIIGTYKLEKNENLDAFYTAAGVPWIARKMMLVSSPTIDVTQEKNENEEDVWLIKTVSFIRTINLSFKLDEPFEDVLPSGDVFETVARMEGDNKFILDSTREDTSFIREYDFSEDGLVMTMKHPTGVEAKRYFKRVTA</sequence>
<proteinExistence type="inferred from homology"/>
<keyword evidence="4" id="KW-1185">Reference proteome</keyword>
<dbReference type="GO" id="GO:0008289">
    <property type="term" value="F:lipid binding"/>
    <property type="evidence" value="ECO:0007669"/>
    <property type="project" value="UniProtKB-KW"/>
</dbReference>
<gene>
    <name evidence="3" type="ORF">Fcan01_21283</name>
</gene>
<reference evidence="3 4" key="1">
    <citation type="submission" date="2015-12" db="EMBL/GenBank/DDBJ databases">
        <title>The genome of Folsomia candida.</title>
        <authorList>
            <person name="Faddeeva A."/>
            <person name="Derks M.F."/>
            <person name="Anvar Y."/>
            <person name="Smit S."/>
            <person name="Van Straalen N."/>
            <person name="Roelofs D."/>
        </authorList>
    </citation>
    <scope>NUCLEOTIDE SEQUENCE [LARGE SCALE GENOMIC DNA]</scope>
    <source>
        <strain evidence="3 4">VU population</strain>
        <tissue evidence="3">Whole body</tissue>
    </source>
</reference>
<accession>A0A226DEB1</accession>
<protein>
    <submittedName>
        <fullName evidence="3">Fatty acid-binding protein</fullName>
    </submittedName>
</protein>
<dbReference type="OMA" id="YQHERNE"/>
<dbReference type="SUPFAM" id="SSF50814">
    <property type="entry name" value="Lipocalins"/>
    <property type="match status" value="1"/>
</dbReference>
<dbReference type="EMBL" id="LNIX01000020">
    <property type="protein sequence ID" value="OXA43912.1"/>
    <property type="molecule type" value="Genomic_DNA"/>
</dbReference>
<dbReference type="PANTHER" id="PTHR11955">
    <property type="entry name" value="FATTY ACID BINDING PROTEIN"/>
    <property type="match status" value="1"/>
</dbReference>
<dbReference type="InterPro" id="IPR031259">
    <property type="entry name" value="ILBP"/>
</dbReference>
<dbReference type="AlphaFoldDB" id="A0A226DEB1"/>
<evidence type="ECO:0000256" key="1">
    <source>
        <dbReference type="ARBA" id="ARBA00008390"/>
    </source>
</evidence>
<dbReference type="Gene3D" id="2.40.128.20">
    <property type="match status" value="1"/>
</dbReference>
<dbReference type="OrthoDB" id="412780at2759"/>
<evidence type="ECO:0000256" key="2">
    <source>
        <dbReference type="ARBA" id="ARBA00023121"/>
    </source>
</evidence>
<dbReference type="InterPro" id="IPR012674">
    <property type="entry name" value="Calycin"/>
</dbReference>
<dbReference type="Proteomes" id="UP000198287">
    <property type="component" value="Unassembled WGS sequence"/>
</dbReference>
<keyword evidence="2" id="KW-0446">Lipid-binding</keyword>
<dbReference type="PRINTS" id="PR00178">
    <property type="entry name" value="FATTYACIDBP"/>
</dbReference>
<name>A0A226DEB1_FOLCA</name>
<dbReference type="CDD" id="cd00742">
    <property type="entry name" value="FABP"/>
    <property type="match status" value="1"/>
</dbReference>